<dbReference type="Pfam" id="PF01794">
    <property type="entry name" value="Ferric_reduct"/>
    <property type="match status" value="1"/>
</dbReference>
<feature type="signal peptide" evidence="22">
    <location>
        <begin position="1"/>
        <end position="18"/>
    </location>
</feature>
<feature type="transmembrane region" description="Helical" evidence="21">
    <location>
        <begin position="294"/>
        <end position="312"/>
    </location>
</feature>
<dbReference type="GO" id="GO:0005576">
    <property type="term" value="C:extracellular region"/>
    <property type="evidence" value="ECO:0007669"/>
    <property type="project" value="UniProtKB-SubCell"/>
</dbReference>
<dbReference type="GO" id="GO:0006826">
    <property type="term" value="P:iron ion transport"/>
    <property type="evidence" value="ECO:0007669"/>
    <property type="project" value="TreeGrafter"/>
</dbReference>
<dbReference type="InterPro" id="IPR017927">
    <property type="entry name" value="FAD-bd_FR_type"/>
</dbReference>
<keyword evidence="7" id="KW-0964">Secreted</keyword>
<evidence type="ECO:0000256" key="17">
    <source>
        <dbReference type="ARBA" id="ARBA00023157"/>
    </source>
</evidence>
<dbReference type="Proteomes" id="UP000761534">
    <property type="component" value="Unassembled WGS sequence"/>
</dbReference>
<keyword evidence="25" id="KW-1185">Reference proteome</keyword>
<dbReference type="GO" id="GO:0015677">
    <property type="term" value="P:copper ion import"/>
    <property type="evidence" value="ECO:0007669"/>
    <property type="project" value="TreeGrafter"/>
</dbReference>
<dbReference type="Gene3D" id="3.40.50.80">
    <property type="entry name" value="Nucleotide-binding domain of ferredoxin-NADP reductase (FNR) module"/>
    <property type="match status" value="1"/>
</dbReference>
<organism evidence="24 25">
    <name type="scientific">Trichomonascus ciferrii</name>
    <dbReference type="NCBI Taxonomy" id="44093"/>
    <lineage>
        <taxon>Eukaryota</taxon>
        <taxon>Fungi</taxon>
        <taxon>Dikarya</taxon>
        <taxon>Ascomycota</taxon>
        <taxon>Saccharomycotina</taxon>
        <taxon>Dipodascomycetes</taxon>
        <taxon>Dipodascales</taxon>
        <taxon>Trichomonascaceae</taxon>
        <taxon>Trichomonascus</taxon>
        <taxon>Trichomonascus ciferrii complex</taxon>
    </lineage>
</organism>
<dbReference type="Pfam" id="PF08022">
    <property type="entry name" value="FAD_binding_8"/>
    <property type="match status" value="1"/>
</dbReference>
<feature type="transmembrane region" description="Helical" evidence="21">
    <location>
        <begin position="233"/>
        <end position="251"/>
    </location>
</feature>
<dbReference type="InterPro" id="IPR013112">
    <property type="entry name" value="FAD-bd_8"/>
</dbReference>
<dbReference type="Pfam" id="PF05730">
    <property type="entry name" value="CFEM"/>
    <property type="match status" value="2"/>
</dbReference>
<dbReference type="EMBL" id="SWFS01000500">
    <property type="protein sequence ID" value="KAA8900533.1"/>
    <property type="molecule type" value="Genomic_DNA"/>
</dbReference>
<evidence type="ECO:0000256" key="16">
    <source>
        <dbReference type="ARBA" id="ARBA00023136"/>
    </source>
</evidence>
<evidence type="ECO:0000256" key="20">
    <source>
        <dbReference type="SAM" id="MobiDB-lite"/>
    </source>
</evidence>
<evidence type="ECO:0000259" key="23">
    <source>
        <dbReference type="PROSITE" id="PS51384"/>
    </source>
</evidence>
<dbReference type="PANTHER" id="PTHR32361">
    <property type="entry name" value="FERRIC/CUPRIC REDUCTASE TRANSMEMBRANE COMPONENT"/>
    <property type="match status" value="1"/>
</dbReference>
<keyword evidence="15" id="KW-0406">Ion transport</keyword>
<dbReference type="EC" id="1.16.1.9" evidence="4"/>
<name>A0A642UKA8_9ASCO</name>
<feature type="compositionally biased region" description="Low complexity" evidence="20">
    <location>
        <begin position="637"/>
        <end position="651"/>
    </location>
</feature>
<dbReference type="InterPro" id="IPR013130">
    <property type="entry name" value="Fe3_Rdtase_TM_dom"/>
</dbReference>
<evidence type="ECO:0000256" key="8">
    <source>
        <dbReference type="ARBA" id="ARBA00022630"/>
    </source>
</evidence>
<dbReference type="CDD" id="cd06186">
    <property type="entry name" value="NOX_Duox_like_FAD_NADP"/>
    <property type="match status" value="1"/>
</dbReference>
<evidence type="ECO:0000256" key="9">
    <source>
        <dbReference type="ARBA" id="ARBA00022692"/>
    </source>
</evidence>
<feature type="transmembrane region" description="Helical" evidence="21">
    <location>
        <begin position="358"/>
        <end position="380"/>
    </location>
</feature>
<evidence type="ECO:0000256" key="21">
    <source>
        <dbReference type="SAM" id="Phobius"/>
    </source>
</evidence>
<feature type="transmembrane region" description="Helical" evidence="21">
    <location>
        <begin position="324"/>
        <end position="343"/>
    </location>
</feature>
<keyword evidence="18" id="KW-0325">Glycoprotein</keyword>
<protein>
    <recommendedName>
        <fullName evidence="4">ferric-chelate reductase (NADPH)</fullName>
        <ecNumber evidence="4">1.16.1.9</ecNumber>
    </recommendedName>
</protein>
<evidence type="ECO:0000256" key="2">
    <source>
        <dbReference type="ARBA" id="ARBA00004651"/>
    </source>
</evidence>
<feature type="transmembrane region" description="Helical" evidence="21">
    <location>
        <begin position="156"/>
        <end position="174"/>
    </location>
</feature>
<reference evidence="24" key="1">
    <citation type="journal article" date="2019" name="G3 (Bethesda)">
        <title>Genome Assemblies of Two Rare Opportunistic Yeast Pathogens: Diutina rugosa (syn. Candida rugosa) and Trichomonascus ciferrii (syn. Candida ciferrii).</title>
        <authorList>
            <person name="Mixao V."/>
            <person name="Saus E."/>
            <person name="Hansen A.P."/>
            <person name="Lass-Florl C."/>
            <person name="Gabaldon T."/>
        </authorList>
    </citation>
    <scope>NUCLEOTIDE SEQUENCE</scope>
    <source>
        <strain evidence="24">CBS 4856</strain>
    </source>
</reference>
<dbReference type="GO" id="GO:0005886">
    <property type="term" value="C:plasma membrane"/>
    <property type="evidence" value="ECO:0007669"/>
    <property type="project" value="UniProtKB-SubCell"/>
</dbReference>
<comment type="subcellular location">
    <subcellularLocation>
        <location evidence="2">Cell membrane</location>
        <topology evidence="2">Multi-pass membrane protein</topology>
    </subcellularLocation>
    <subcellularLocation>
        <location evidence="1">Secreted</location>
    </subcellularLocation>
</comment>
<evidence type="ECO:0000256" key="11">
    <source>
        <dbReference type="ARBA" id="ARBA00022827"/>
    </source>
</evidence>
<evidence type="ECO:0000256" key="22">
    <source>
        <dbReference type="SAM" id="SignalP"/>
    </source>
</evidence>
<dbReference type="OrthoDB" id="167398at2759"/>
<keyword evidence="9 21" id="KW-0812">Transmembrane</keyword>
<keyword evidence="11" id="KW-0274">FAD</keyword>
<dbReference type="InterPro" id="IPR051410">
    <property type="entry name" value="Ferric/Cupric_Reductase"/>
</dbReference>
<gene>
    <name evidence="24" type="ORF">TRICI_006202</name>
</gene>
<dbReference type="GO" id="GO:0006879">
    <property type="term" value="P:intracellular iron ion homeostasis"/>
    <property type="evidence" value="ECO:0007669"/>
    <property type="project" value="TreeGrafter"/>
</dbReference>
<evidence type="ECO:0000256" key="3">
    <source>
        <dbReference type="ARBA" id="ARBA00006278"/>
    </source>
</evidence>
<feature type="region of interest" description="Disordered" evidence="20">
    <location>
        <begin position="618"/>
        <end position="652"/>
    </location>
</feature>
<dbReference type="InterPro" id="IPR039261">
    <property type="entry name" value="FNR_nucleotide-bd"/>
</dbReference>
<dbReference type="GO" id="GO:0052851">
    <property type="term" value="F:ferric-chelate reductase (NADPH) activity"/>
    <property type="evidence" value="ECO:0007669"/>
    <property type="project" value="UniProtKB-EC"/>
</dbReference>
<dbReference type="SFLD" id="SFLDS00052">
    <property type="entry name" value="Ferric_Reductase_Domain"/>
    <property type="match status" value="1"/>
</dbReference>
<evidence type="ECO:0000256" key="12">
    <source>
        <dbReference type="ARBA" id="ARBA00022982"/>
    </source>
</evidence>
<feature type="transmembrane region" description="Helical" evidence="21">
    <location>
        <begin position="387"/>
        <end position="407"/>
    </location>
</feature>
<evidence type="ECO:0000256" key="1">
    <source>
        <dbReference type="ARBA" id="ARBA00004613"/>
    </source>
</evidence>
<keyword evidence="13 21" id="KW-1133">Transmembrane helix</keyword>
<dbReference type="SUPFAM" id="SSF52343">
    <property type="entry name" value="Ferredoxin reductase-like, C-terminal NADP-linked domain"/>
    <property type="match status" value="1"/>
</dbReference>
<accession>A0A642UKA8</accession>
<evidence type="ECO:0000256" key="7">
    <source>
        <dbReference type="ARBA" id="ARBA00022525"/>
    </source>
</evidence>
<feature type="compositionally biased region" description="Acidic residues" evidence="20">
    <location>
        <begin position="618"/>
        <end position="630"/>
    </location>
</feature>
<keyword evidence="10 22" id="KW-0732">Signal</keyword>
<keyword evidence="5" id="KW-0813">Transport</keyword>
<dbReference type="PANTHER" id="PTHR32361:SF9">
    <property type="entry name" value="FERRIC REDUCTASE TRANSMEMBRANE COMPONENT 3-RELATED"/>
    <property type="match status" value="1"/>
</dbReference>
<comment type="catalytic activity">
    <reaction evidence="19">
        <text>2 a Fe(II)-siderophore + NADP(+) + H(+) = 2 a Fe(III)-siderophore + NADPH</text>
        <dbReference type="Rhea" id="RHEA:28795"/>
        <dbReference type="Rhea" id="RHEA-COMP:11342"/>
        <dbReference type="Rhea" id="RHEA-COMP:11344"/>
        <dbReference type="ChEBI" id="CHEBI:15378"/>
        <dbReference type="ChEBI" id="CHEBI:29033"/>
        <dbReference type="ChEBI" id="CHEBI:29034"/>
        <dbReference type="ChEBI" id="CHEBI:57783"/>
        <dbReference type="ChEBI" id="CHEBI:58349"/>
        <dbReference type="EC" id="1.16.1.9"/>
    </reaction>
</comment>
<evidence type="ECO:0000256" key="19">
    <source>
        <dbReference type="ARBA" id="ARBA00048483"/>
    </source>
</evidence>
<evidence type="ECO:0000256" key="5">
    <source>
        <dbReference type="ARBA" id="ARBA00022448"/>
    </source>
</evidence>
<feature type="domain" description="FAD-binding FR-type" evidence="23">
    <location>
        <begin position="421"/>
        <end position="542"/>
    </location>
</feature>
<keyword evidence="8" id="KW-0285">Flavoprotein</keyword>
<dbReference type="PROSITE" id="PS51384">
    <property type="entry name" value="FAD_FR"/>
    <property type="match status" value="1"/>
</dbReference>
<evidence type="ECO:0000256" key="15">
    <source>
        <dbReference type="ARBA" id="ARBA00023065"/>
    </source>
</evidence>
<evidence type="ECO:0000256" key="6">
    <source>
        <dbReference type="ARBA" id="ARBA00022475"/>
    </source>
</evidence>
<proteinExistence type="inferred from homology"/>
<evidence type="ECO:0000313" key="25">
    <source>
        <dbReference type="Proteomes" id="UP000761534"/>
    </source>
</evidence>
<evidence type="ECO:0000256" key="13">
    <source>
        <dbReference type="ARBA" id="ARBA00022989"/>
    </source>
</evidence>
<keyword evidence="14" id="KW-0560">Oxidoreductase</keyword>
<dbReference type="VEuPathDB" id="FungiDB:TRICI_006202"/>
<dbReference type="Pfam" id="PF08030">
    <property type="entry name" value="NAD_binding_6"/>
    <property type="match status" value="1"/>
</dbReference>
<keyword evidence="12" id="KW-0249">Electron transport</keyword>
<keyword evidence="16 21" id="KW-0472">Membrane</keyword>
<dbReference type="InterPro" id="IPR017938">
    <property type="entry name" value="Riboflavin_synthase-like_b-brl"/>
</dbReference>
<evidence type="ECO:0000313" key="24">
    <source>
        <dbReference type="EMBL" id="KAA8900533.1"/>
    </source>
</evidence>
<dbReference type="SFLD" id="SFLDG01168">
    <property type="entry name" value="Ferric_reductase_subgroup_(FRE"/>
    <property type="match status" value="1"/>
</dbReference>
<evidence type="ECO:0000256" key="18">
    <source>
        <dbReference type="ARBA" id="ARBA00023180"/>
    </source>
</evidence>
<evidence type="ECO:0000256" key="4">
    <source>
        <dbReference type="ARBA" id="ARBA00012668"/>
    </source>
</evidence>
<evidence type="ECO:0000256" key="14">
    <source>
        <dbReference type="ARBA" id="ARBA00023002"/>
    </source>
</evidence>
<evidence type="ECO:0000256" key="10">
    <source>
        <dbReference type="ARBA" id="ARBA00022729"/>
    </source>
</evidence>
<comment type="caution">
    <text evidence="24">The sequence shown here is derived from an EMBL/GenBank/DDBJ whole genome shotgun (WGS) entry which is preliminary data.</text>
</comment>
<dbReference type="SUPFAM" id="SSF63380">
    <property type="entry name" value="Riboflavin synthase domain-like"/>
    <property type="match status" value="1"/>
</dbReference>
<feature type="chain" id="PRO_5024879029" description="ferric-chelate reductase (NADPH)" evidence="22">
    <location>
        <begin position="19"/>
        <end position="852"/>
    </location>
</feature>
<dbReference type="InterPro" id="IPR013121">
    <property type="entry name" value="Fe_red_NAD-bd_6"/>
</dbReference>
<dbReference type="InterPro" id="IPR008427">
    <property type="entry name" value="Extracellular_membr_CFEM_dom"/>
</dbReference>
<keyword evidence="6" id="KW-1003">Cell membrane</keyword>
<dbReference type="AlphaFoldDB" id="A0A642UKA8"/>
<comment type="similarity">
    <text evidence="3">Belongs to the ferric reductase (FRE) family.</text>
</comment>
<keyword evidence="17" id="KW-1015">Disulfide bond</keyword>
<sequence>MRLHPLFLALCVARTVSGSPSDDITGHGCFEAAKTDHTFEGCDPTDVSCLCQNEVFLGTVMLCIQNEETDGNIADARSFVKRECNSALNKRMITTSHLRNVLKRAGEDQFSPDSKRELDGPLSRPLVIRGKYDGMSPEAVKLLKDSKKKRKKSDLYAQYFGYGIIGYIALISLLRSISNFAYKALPKVLEVFDSPFCRKVRKSTMLPATFGTKHSHPHYVNGFSFNIPTRQQTLILTVYFIMNFIFMFVGYQSYDWPENSHEIVPEKSWSKVDPTKYLQKQICNRSGILAISQFPLLILFAGRNNFLLWFTGWSLDAFNVFHKWFGRMVVLLLFIHAVAYSIYEGHEKYLKLWGEEAYWRWGVAAFICGAVIVFQSLHYFRALKYEIFLVFHILLAVFFTIGAWHHLIELSYYEYVFAACAVWAFDRFIRFVRIVVSGVNSKADIKYHHGDVIEMKINYSKLWKFYPGSYAFIHILRWNRFWQNHPFTLIESPRPGDEGKLVMFARAKKGFTRQTKEFLQMQSNTATVNVLVEGPYGSSHPVHKYNSIVMFAGGIGITGVYCYAQSLRKNSSRDYKVYFNWVIPDQKPLDWFGDYLDYLQNDDRFEVRIHINEDRELVDEDPINDDENKEEEEKTDSQSLSSGSLKKSYGKPNVYNTVNDHIRNSDGTTAFLVCGPGPMNDEVRKSISENIESAKNRVDYFEESFSWIGGCSSPSSTFDLVGAPCFAAANKKFVYEGCNEKDRECLCHNPTFLGTIALCIDEYSHRDNKIADIGFSKVIKRCQSFTETNLTVSSFKNILAWSRINGRYFNNTIESTKFIHRRPFNVDPIDVVENMAVKQVLLRNHDLSELVG</sequence>